<accession>A0A2U9CFS0</accession>
<organism evidence="4 5">
    <name type="scientific">Scophthalmus maximus</name>
    <name type="common">Turbot</name>
    <name type="synonym">Psetta maxima</name>
    <dbReference type="NCBI Taxonomy" id="52904"/>
    <lineage>
        <taxon>Eukaryota</taxon>
        <taxon>Metazoa</taxon>
        <taxon>Chordata</taxon>
        <taxon>Craniata</taxon>
        <taxon>Vertebrata</taxon>
        <taxon>Euteleostomi</taxon>
        <taxon>Actinopterygii</taxon>
        <taxon>Neopterygii</taxon>
        <taxon>Teleostei</taxon>
        <taxon>Neoteleostei</taxon>
        <taxon>Acanthomorphata</taxon>
        <taxon>Carangaria</taxon>
        <taxon>Pleuronectiformes</taxon>
        <taxon>Pleuronectoidei</taxon>
        <taxon>Scophthalmidae</taxon>
        <taxon>Scophthalmus</taxon>
    </lineage>
</organism>
<evidence type="ECO:0000313" key="4">
    <source>
        <dbReference type="EMBL" id="AWP15347.1"/>
    </source>
</evidence>
<dbReference type="EMBL" id="CP026258">
    <property type="protein sequence ID" value="AWP15347.1"/>
    <property type="molecule type" value="Genomic_DNA"/>
</dbReference>
<feature type="compositionally biased region" description="Polar residues" evidence="1">
    <location>
        <begin position="253"/>
        <end position="264"/>
    </location>
</feature>
<reference evidence="4 5" key="1">
    <citation type="submission" date="2017-12" db="EMBL/GenBank/DDBJ databases">
        <title>Integrating genomic resources of turbot (Scophthalmus maximus) in depth evaluation of genetic and physical mapping variation across individuals.</title>
        <authorList>
            <person name="Martinez P."/>
        </authorList>
    </citation>
    <scope>NUCLEOTIDE SEQUENCE [LARGE SCALE GENOMIC DNA]</scope>
</reference>
<dbReference type="GO" id="GO:0005768">
    <property type="term" value="C:endosome"/>
    <property type="evidence" value="ECO:0007669"/>
    <property type="project" value="TreeGrafter"/>
</dbReference>
<dbReference type="Proteomes" id="UP000246464">
    <property type="component" value="Chromosome 16"/>
</dbReference>
<evidence type="ECO:0000256" key="1">
    <source>
        <dbReference type="SAM" id="MobiDB-lite"/>
    </source>
</evidence>
<proteinExistence type="predicted"/>
<keyword evidence="5" id="KW-1185">Reference proteome</keyword>
<dbReference type="AlphaFoldDB" id="A0A2U9CFS0"/>
<feature type="region of interest" description="Disordered" evidence="1">
    <location>
        <begin position="243"/>
        <end position="266"/>
    </location>
</feature>
<evidence type="ECO:0000313" key="5">
    <source>
        <dbReference type="Proteomes" id="UP000246464"/>
    </source>
</evidence>
<feature type="domain" description="Astrotactin-1/2 N-terminal" evidence="3">
    <location>
        <begin position="96"/>
        <end position="251"/>
    </location>
</feature>
<evidence type="ECO:0000256" key="2">
    <source>
        <dbReference type="SAM" id="Phobius"/>
    </source>
</evidence>
<feature type="transmembrane region" description="Helical" evidence="2">
    <location>
        <begin position="152"/>
        <end position="176"/>
    </location>
</feature>
<dbReference type="PANTHER" id="PTHR16592:SF2">
    <property type="entry name" value="ASTROTACTIN-2"/>
    <property type="match status" value="1"/>
</dbReference>
<gene>
    <name evidence="4" type="ORF">SMAX5B_013968</name>
</gene>
<dbReference type="Pfam" id="PF19441">
    <property type="entry name" value="ASTN_1_2_N"/>
    <property type="match status" value="1"/>
</dbReference>
<evidence type="ECO:0000259" key="3">
    <source>
        <dbReference type="Pfam" id="PF19441"/>
    </source>
</evidence>
<dbReference type="PANTHER" id="PTHR16592">
    <property type="entry name" value="ASTROTACTIN-1-LIKE"/>
    <property type="match status" value="1"/>
</dbReference>
<dbReference type="GO" id="GO:0016020">
    <property type="term" value="C:membrane"/>
    <property type="evidence" value="ECO:0007669"/>
    <property type="project" value="TreeGrafter"/>
</dbReference>
<keyword evidence="2" id="KW-0472">Membrane</keyword>
<name>A0A2U9CFS0_SCOMX</name>
<dbReference type="InterPro" id="IPR026995">
    <property type="entry name" value="Astrotactin"/>
</dbReference>
<protein>
    <submittedName>
        <fullName evidence="4">Putative astrotactin-2-like</fullName>
    </submittedName>
</protein>
<sequence length="978" mass="110117">MTDVPRAENHFKAAFSNEYLVAETENECISESQCAAEKTDPSFEHQSSPHCVQRKEFKVKSARYVRGSGHRGTDLPGRISVMDDLDNTALPYFTLEMSGTGEDISQVHWKQQWLENGTLFFHVSMTESELVAQTTQPTAREPAHVLHEHMHLLHISVMGGLIALLLLILLFTLVLYTRHRWCKRRRIPQKSASTEATHEIHYIPSVLLGPQGRDSYRVSRSTHQHGSSVIGMPIRETPILDDYDCDEDDQGGHSLNSTPNQLHNKLNDGKVHEDYGVNIGIGGHTDMMCKDDELKHNFDKRAPQMAQPGQFSLALAAPPHVLDSTACTAYILSAISSFNFLLQTTLCHIQRLFTVATAIGSNGNVMRCHCRHLNTGAINFCPSCPVLPAISKASGYQSSFICLSLLTDNPIHANSMLDSHSFGAAPGSVDALRDRLSLSDRHHHTYLYVSVYGVEQHSSFSTVKTMCVDIKSNRHFNYMILNLGVGNTSSIIKPKGVAILYSLCPAALKYFENKVLSILIDLEKCTFAISKKNSNPDNCNVHQRSTMFSESYNTLTSNGTVFVLFKIFLSHVFSFWNHSKLHLLPNQCRERSLCLWCGATVAVTRANCRRLTNYSMHQAQSVCSEDNVHYGLAVNCKKKTTTHHFLLTAFGDRAENCNNLIQRISLFSLVQTNMTDMVPAEQPPKQCQYITVSALIFQKGLPVVLRIPISKIMLHVNTAVWNYWIPSYLCGFTFPPALWSHSPQTEQKALFSLQTPRTTHRKLNNYWPNDITLQKFRIKTSKPMILPFGCKQCKSFNQGSYVCMSKVTVFFVVITEGDRPGQKMSRQFPIYSGNYLNSICLKYFLIGSLQTGEINHHLKKKKVLFHHLLYKTTACHHPPMINRWVFITKTFCSSFCLIHGKMSVVNEASAISSASCLSGSFKGAQSEQTRSCTSIYPSVLLHCQYFKDASLKGLYLLKLFTYMPSLNICCNFMDQYSI</sequence>
<dbReference type="GO" id="GO:0007158">
    <property type="term" value="P:neuron cell-cell adhesion"/>
    <property type="evidence" value="ECO:0007669"/>
    <property type="project" value="TreeGrafter"/>
</dbReference>
<dbReference type="GO" id="GO:0001764">
    <property type="term" value="P:neuron migration"/>
    <property type="evidence" value="ECO:0007669"/>
    <property type="project" value="InterPro"/>
</dbReference>
<keyword evidence="2" id="KW-1133">Transmembrane helix</keyword>
<dbReference type="InterPro" id="IPR045575">
    <property type="entry name" value="ASTN_1_2_N"/>
</dbReference>
<keyword evidence="2" id="KW-0812">Transmembrane</keyword>
<feature type="non-terminal residue" evidence="4">
    <location>
        <position position="978"/>
    </location>
</feature>